<accession>A0A7U4JAW6</accession>
<dbReference type="AlphaFoldDB" id="A0A7U4JAW6"/>
<dbReference type="PANTHER" id="PTHR33055:SF3">
    <property type="entry name" value="PUTATIVE TRANSPOSASE FOR IS117-RELATED"/>
    <property type="match status" value="1"/>
</dbReference>
<evidence type="ECO:0000259" key="1">
    <source>
        <dbReference type="Pfam" id="PF01548"/>
    </source>
</evidence>
<dbReference type="InterPro" id="IPR002525">
    <property type="entry name" value="Transp_IS110-like_N"/>
</dbReference>
<sequence length="340" mass="36963">MEIATIGLDIAKHVFQVHAVDAAGTVVLRKRYSRAQLVRLFEEIPPCLVGIEACGTAHYWGRHLQSLGHDVRLMPAHYVKPYVKRGKNDAADAEGICEAVTRPTMRFVPIKAPDTQALALMHRLRTQFVGQRTAMLNALRAGMAEFGIVTNQGLGGATEILRIASAGDDRLPELIREPYRLLADAIRAVEARLVTLDHQIAASTQFDDTCKRLSTIPGVGPVTSTTIIALAGDVSRFPTGRDFAAWLGLTPRQNSTGGKARLGRITKAGDQTLRTLLVLGAFSVIKRARVAPEKASPWLMALMERRPPLVAAVALANKMARIIWAILTRGGSFRAPARTS</sequence>
<dbReference type="NCBIfam" id="NF033542">
    <property type="entry name" value="transpos_IS110"/>
    <property type="match status" value="1"/>
</dbReference>
<keyword evidence="5" id="KW-1185">Reference proteome</keyword>
<evidence type="ECO:0000313" key="4">
    <source>
        <dbReference type="EMBL" id="AJP73433.1"/>
    </source>
</evidence>
<dbReference type="EMBL" id="CP010836">
    <property type="protein sequence ID" value="AJP73433.1"/>
    <property type="molecule type" value="Genomic_DNA"/>
</dbReference>
<dbReference type="GO" id="GO:0003677">
    <property type="term" value="F:DNA binding"/>
    <property type="evidence" value="ECO:0007669"/>
    <property type="project" value="InterPro"/>
</dbReference>
<dbReference type="InterPro" id="IPR047650">
    <property type="entry name" value="Transpos_IS110"/>
</dbReference>
<evidence type="ECO:0000259" key="2">
    <source>
        <dbReference type="Pfam" id="PF02371"/>
    </source>
</evidence>
<dbReference type="Pfam" id="PF01548">
    <property type="entry name" value="DEDD_Tnp_IS110"/>
    <property type="match status" value="1"/>
</dbReference>
<reference evidence="4 5" key="2">
    <citation type="submission" date="2015-02" db="EMBL/GenBank/DDBJ databases">
        <title>The complete genome of Sphingomonas hengshuiensis sp. WHSC-8 isolated from soil of Hengshui Lake.</title>
        <authorList>
            <person name="Wei S."/>
            <person name="Guo J."/>
            <person name="Su C."/>
            <person name="Wu R."/>
            <person name="Zhang Z."/>
            <person name="Liang K."/>
            <person name="Li H."/>
            <person name="Wang T."/>
            <person name="Liu H."/>
            <person name="Zhang C."/>
            <person name="Li Z."/>
            <person name="Wang Q."/>
            <person name="Meng J."/>
        </authorList>
    </citation>
    <scope>NUCLEOTIDE SEQUENCE [LARGE SCALE GENOMIC DNA]</scope>
    <source>
        <strain evidence="4 5">WHSC-8</strain>
    </source>
</reference>
<dbReference type="GO" id="GO:0004803">
    <property type="term" value="F:transposase activity"/>
    <property type="evidence" value="ECO:0007669"/>
    <property type="project" value="InterPro"/>
</dbReference>
<dbReference type="KEGG" id="sphi:TS85_19055"/>
<dbReference type="Pfam" id="PF02371">
    <property type="entry name" value="Transposase_20"/>
    <property type="match status" value="1"/>
</dbReference>
<dbReference type="GO" id="GO:0006313">
    <property type="term" value="P:DNA transposition"/>
    <property type="evidence" value="ECO:0007669"/>
    <property type="project" value="InterPro"/>
</dbReference>
<dbReference type="OrthoDB" id="5289737at2"/>
<feature type="domain" description="Transposase IS116/IS110/IS902 C-terminal" evidence="2">
    <location>
        <begin position="210"/>
        <end position="289"/>
    </location>
</feature>
<dbReference type="EMBL" id="CP010836">
    <property type="protein sequence ID" value="AJP71323.1"/>
    <property type="molecule type" value="Genomic_DNA"/>
</dbReference>
<organism evidence="4 5">
    <name type="scientific">Sphingomonas hengshuiensis</name>
    <dbReference type="NCBI Taxonomy" id="1609977"/>
    <lineage>
        <taxon>Bacteria</taxon>
        <taxon>Pseudomonadati</taxon>
        <taxon>Pseudomonadota</taxon>
        <taxon>Alphaproteobacteria</taxon>
        <taxon>Sphingomonadales</taxon>
        <taxon>Sphingomonadaceae</taxon>
        <taxon>Sphingomonas</taxon>
    </lineage>
</organism>
<dbReference type="KEGG" id="sphi:TS85_05305"/>
<feature type="domain" description="Transposase IS110-like N-terminal" evidence="1">
    <location>
        <begin position="6"/>
        <end position="143"/>
    </location>
</feature>
<evidence type="ECO:0000313" key="3">
    <source>
        <dbReference type="EMBL" id="AJP71323.1"/>
    </source>
</evidence>
<dbReference type="Proteomes" id="UP000032300">
    <property type="component" value="Chromosome"/>
</dbReference>
<protein>
    <submittedName>
        <fullName evidence="4">Transposase</fullName>
    </submittedName>
</protein>
<dbReference type="InterPro" id="IPR003346">
    <property type="entry name" value="Transposase_20"/>
</dbReference>
<dbReference type="PANTHER" id="PTHR33055">
    <property type="entry name" value="TRANSPOSASE FOR INSERTION SEQUENCE ELEMENT IS1111A"/>
    <property type="match status" value="1"/>
</dbReference>
<name>A0A7U4JAW6_9SPHN</name>
<dbReference type="RefSeq" id="WP_044330860.1">
    <property type="nucleotide sequence ID" value="NZ_CP010836.1"/>
</dbReference>
<gene>
    <name evidence="3" type="ORF">TS85_05305</name>
    <name evidence="4" type="ORF">TS85_19055</name>
</gene>
<reference evidence="4 5" key="1">
    <citation type="journal article" date="2015" name="Int. J. Syst. Evol. Microbiol.">
        <title>Sphingomonas hengshuiensis sp. nov., isolated from lake wetland.</title>
        <authorList>
            <person name="Wei S."/>
            <person name="Wang T."/>
            <person name="Liu H."/>
            <person name="Zhang C."/>
            <person name="Guo J."/>
            <person name="Wang Q."/>
            <person name="Liang K."/>
            <person name="Zhang Z."/>
        </authorList>
    </citation>
    <scope>NUCLEOTIDE SEQUENCE [LARGE SCALE GENOMIC DNA]</scope>
    <source>
        <strain evidence="4 5">WHSC-8</strain>
    </source>
</reference>
<evidence type="ECO:0000313" key="5">
    <source>
        <dbReference type="Proteomes" id="UP000032300"/>
    </source>
</evidence>
<proteinExistence type="predicted"/>